<dbReference type="Proteomes" id="UP000749559">
    <property type="component" value="Unassembled WGS sequence"/>
</dbReference>
<dbReference type="AlphaFoldDB" id="A0A8J1UL74"/>
<dbReference type="Gene3D" id="2.60.120.200">
    <property type="match status" value="1"/>
</dbReference>
<gene>
    <name evidence="1" type="ORF">OFUS_LOCUS18511</name>
</gene>
<evidence type="ECO:0000313" key="2">
    <source>
        <dbReference type="Proteomes" id="UP000749559"/>
    </source>
</evidence>
<dbReference type="EMBL" id="CAIIXF020000009">
    <property type="protein sequence ID" value="CAH1793690.1"/>
    <property type="molecule type" value="Genomic_DNA"/>
</dbReference>
<protein>
    <submittedName>
        <fullName evidence="1">Uncharacterized protein</fullName>
    </submittedName>
</protein>
<reference evidence="1" key="1">
    <citation type="submission" date="2022-03" db="EMBL/GenBank/DDBJ databases">
        <authorList>
            <person name="Martin C."/>
        </authorList>
    </citation>
    <scope>NUCLEOTIDE SEQUENCE</scope>
</reference>
<organism evidence="1 2">
    <name type="scientific">Owenia fusiformis</name>
    <name type="common">Polychaete worm</name>
    <dbReference type="NCBI Taxonomy" id="6347"/>
    <lineage>
        <taxon>Eukaryota</taxon>
        <taxon>Metazoa</taxon>
        <taxon>Spiralia</taxon>
        <taxon>Lophotrochozoa</taxon>
        <taxon>Annelida</taxon>
        <taxon>Polychaeta</taxon>
        <taxon>Sedentaria</taxon>
        <taxon>Canalipalpata</taxon>
        <taxon>Sabellida</taxon>
        <taxon>Oweniida</taxon>
        <taxon>Oweniidae</taxon>
        <taxon>Owenia</taxon>
    </lineage>
</organism>
<name>A0A8J1UL74_OWEFU</name>
<evidence type="ECO:0000313" key="1">
    <source>
        <dbReference type="EMBL" id="CAH1793690.1"/>
    </source>
</evidence>
<proteinExistence type="predicted"/>
<keyword evidence="2" id="KW-1185">Reference proteome</keyword>
<accession>A0A8J1UL74</accession>
<sequence>MDFRKTMTLSFWVKINSSEINQTLIHNGGLGGSDASISIEVFTITEANTPKMYITGGVRVCDRTEDIMIPITNLNLFKTWTFIALTACVSQAEGRDEIPVVTLYVNDDEDSAEEQADSRKCFEQLFVKLTKLKSRFEDEDPKQDDPDREGEYRYSVLDRRLDEAEELMRNTRFKRDVFRENGDPEPTIRLSKNPMIIGEGLDGNIDEIVVCNLCADKDQIDALRLNGEIPRRFGKADI</sequence>
<comment type="caution">
    <text evidence="1">The sequence shown here is derived from an EMBL/GenBank/DDBJ whole genome shotgun (WGS) entry which is preliminary data.</text>
</comment>